<feature type="region of interest" description="Disordered" evidence="1">
    <location>
        <begin position="1"/>
        <end position="22"/>
    </location>
</feature>
<sequence length="276" mass="29918">MESNSSSSSNRRKRTGEDVEAKEKAKVLKVGISSGNNNNNGNGGIPAILESQQYLDRIDKIVVCSLCHCRHIKQRRSKDVKYGSGHKFLQQEVVHMESNISCSHNKRKRTGEEVEAKAKVKAEVLKVGISSVNNNNNGNGSIPAILSDPALLDCNGEVVGMESNSSSSNKRKRTGEEVEAKAKVLKVGISSGNNNHNGNGGIPVLISDLALLDCNICLKPFSPPIFQVFACLQEGLSQGSIWTVRMQPSSSSSLVYRVLAIASNSLFSWLEAQEHK</sequence>
<dbReference type="Proteomes" id="UP001417504">
    <property type="component" value="Unassembled WGS sequence"/>
</dbReference>
<name>A0AAP0I7B7_9MAGN</name>
<evidence type="ECO:0000313" key="3">
    <source>
        <dbReference type="Proteomes" id="UP001417504"/>
    </source>
</evidence>
<comment type="caution">
    <text evidence="2">The sequence shown here is derived from an EMBL/GenBank/DDBJ whole genome shotgun (WGS) entry which is preliminary data.</text>
</comment>
<proteinExistence type="predicted"/>
<dbReference type="AlphaFoldDB" id="A0AAP0I7B7"/>
<dbReference type="EMBL" id="JBBNAE010000007">
    <property type="protein sequence ID" value="KAK9110027.1"/>
    <property type="molecule type" value="Genomic_DNA"/>
</dbReference>
<gene>
    <name evidence="2" type="ORF">Sjap_018087</name>
</gene>
<protein>
    <submittedName>
        <fullName evidence="2">Uncharacterized protein</fullName>
    </submittedName>
</protein>
<organism evidence="2 3">
    <name type="scientific">Stephania japonica</name>
    <dbReference type="NCBI Taxonomy" id="461633"/>
    <lineage>
        <taxon>Eukaryota</taxon>
        <taxon>Viridiplantae</taxon>
        <taxon>Streptophyta</taxon>
        <taxon>Embryophyta</taxon>
        <taxon>Tracheophyta</taxon>
        <taxon>Spermatophyta</taxon>
        <taxon>Magnoliopsida</taxon>
        <taxon>Ranunculales</taxon>
        <taxon>Menispermaceae</taxon>
        <taxon>Menispermoideae</taxon>
        <taxon>Cissampelideae</taxon>
        <taxon>Stephania</taxon>
    </lineage>
</organism>
<keyword evidence="3" id="KW-1185">Reference proteome</keyword>
<evidence type="ECO:0000313" key="2">
    <source>
        <dbReference type="EMBL" id="KAK9110027.1"/>
    </source>
</evidence>
<reference evidence="2 3" key="1">
    <citation type="submission" date="2024-01" db="EMBL/GenBank/DDBJ databases">
        <title>Genome assemblies of Stephania.</title>
        <authorList>
            <person name="Yang L."/>
        </authorList>
    </citation>
    <scope>NUCLEOTIDE SEQUENCE [LARGE SCALE GENOMIC DNA]</scope>
    <source>
        <strain evidence="2">QJT</strain>
        <tissue evidence="2">Leaf</tissue>
    </source>
</reference>
<evidence type="ECO:0000256" key="1">
    <source>
        <dbReference type="SAM" id="MobiDB-lite"/>
    </source>
</evidence>
<accession>A0AAP0I7B7</accession>